<reference evidence="1" key="1">
    <citation type="submission" date="2021-02" db="EMBL/GenBank/DDBJ databases">
        <authorList>
            <person name="Nowell W R."/>
        </authorList>
    </citation>
    <scope>NUCLEOTIDE SEQUENCE</scope>
</reference>
<accession>A0A815WTZ4</accession>
<comment type="caution">
    <text evidence="1">The sequence shown here is derived from an EMBL/GenBank/DDBJ whole genome shotgun (WGS) entry which is preliminary data.</text>
</comment>
<dbReference type="AlphaFoldDB" id="A0A815WTZ4"/>
<name>A0A815WTZ4_9BILA</name>
<sequence>MNIRAHDKVKETVDVTNEKAAEIKHDAIA</sequence>
<dbReference type="Proteomes" id="UP000663891">
    <property type="component" value="Unassembled WGS sequence"/>
</dbReference>
<evidence type="ECO:0000313" key="2">
    <source>
        <dbReference type="Proteomes" id="UP000663891"/>
    </source>
</evidence>
<dbReference type="EMBL" id="CAJNON010008694">
    <property type="protein sequence ID" value="CAF1545095.1"/>
    <property type="molecule type" value="Genomic_DNA"/>
</dbReference>
<evidence type="ECO:0000313" key="1">
    <source>
        <dbReference type="EMBL" id="CAF1545095.1"/>
    </source>
</evidence>
<proteinExistence type="predicted"/>
<organism evidence="1 2">
    <name type="scientific">Adineta steineri</name>
    <dbReference type="NCBI Taxonomy" id="433720"/>
    <lineage>
        <taxon>Eukaryota</taxon>
        <taxon>Metazoa</taxon>
        <taxon>Spiralia</taxon>
        <taxon>Gnathifera</taxon>
        <taxon>Rotifera</taxon>
        <taxon>Eurotatoria</taxon>
        <taxon>Bdelloidea</taxon>
        <taxon>Adinetida</taxon>
        <taxon>Adinetidae</taxon>
        <taxon>Adineta</taxon>
    </lineage>
</organism>
<protein>
    <submittedName>
        <fullName evidence="1">Uncharacterized protein</fullName>
    </submittedName>
</protein>
<gene>
    <name evidence="1" type="ORF">VCS650_LOCUS44109</name>
</gene>
<feature type="non-terminal residue" evidence="1">
    <location>
        <position position="29"/>
    </location>
</feature>